<reference evidence="4" key="1">
    <citation type="submission" date="2024-07" db="EMBL/GenBank/DDBJ databases">
        <title>Complete genome sequence of Verrucomicrobiaceae bacterium NT6N.</title>
        <authorList>
            <person name="Huang C."/>
            <person name="Takami H."/>
            <person name="Hamasaki K."/>
        </authorList>
    </citation>
    <scope>NUCLEOTIDE SEQUENCE</scope>
    <source>
        <strain evidence="4">NT6N</strain>
    </source>
</reference>
<gene>
    <name evidence="4" type="ORF">NT6N_28290</name>
</gene>
<dbReference type="PANTHER" id="PTHR43201:SF8">
    <property type="entry name" value="ACYL-COA SYNTHETASE FAMILY MEMBER 3"/>
    <property type="match status" value="1"/>
</dbReference>
<evidence type="ECO:0000256" key="1">
    <source>
        <dbReference type="ARBA" id="ARBA00006432"/>
    </source>
</evidence>
<dbReference type="InterPro" id="IPR042099">
    <property type="entry name" value="ANL_N_sf"/>
</dbReference>
<dbReference type="Gene3D" id="3.40.50.12780">
    <property type="entry name" value="N-terminal domain of ligase-like"/>
    <property type="match status" value="1"/>
</dbReference>
<name>A0AAT9FPG0_9BACT</name>
<evidence type="ECO:0000259" key="3">
    <source>
        <dbReference type="Pfam" id="PF13193"/>
    </source>
</evidence>
<organism evidence="4">
    <name type="scientific">Oceaniferula spumae</name>
    <dbReference type="NCBI Taxonomy" id="2979115"/>
    <lineage>
        <taxon>Bacteria</taxon>
        <taxon>Pseudomonadati</taxon>
        <taxon>Verrucomicrobiota</taxon>
        <taxon>Verrucomicrobiia</taxon>
        <taxon>Verrucomicrobiales</taxon>
        <taxon>Verrucomicrobiaceae</taxon>
        <taxon>Oceaniferula</taxon>
    </lineage>
</organism>
<dbReference type="KEGG" id="osu:NT6N_28290"/>
<dbReference type="InterPro" id="IPR025110">
    <property type="entry name" value="AMP-bd_C"/>
</dbReference>
<proteinExistence type="inferred from homology"/>
<dbReference type="GO" id="GO:0031956">
    <property type="term" value="F:medium-chain fatty acid-CoA ligase activity"/>
    <property type="evidence" value="ECO:0007669"/>
    <property type="project" value="TreeGrafter"/>
</dbReference>
<dbReference type="InterPro" id="IPR000873">
    <property type="entry name" value="AMP-dep_synth/lig_dom"/>
</dbReference>
<dbReference type="InterPro" id="IPR045851">
    <property type="entry name" value="AMP-bd_C_sf"/>
</dbReference>
<sequence length="471" mass="51039">MNIVEEIKKRRHGSLIAIKDGDLQLSFDDLFKAVAEVSAQLQGHSAIADNELPRIGVKFPNGLGYIVVALAVLESRACFVPIPDELTEAEQQTLISETALHGVISASPEGNIQLPCDLGTALLESSPHVLPGFPQDEFNAIGPAFIRFSSGTTAASKGVILSHQSLFDRIHAANQGLEIQAGENVLWTLPMAHHFAVSIVLYLYFGATTVLETSHQPEQIYLAAKASGSHILYGSPFHFAQLAQCKSAEPLPELRLAMSTASALSEGVAQAFEERFNLPLTQALGIIEVGLPVMNLLHAHDQPAALGQVLSDYEWKSQAHGNDPNIGELLLRGPGMFDAYLSPWKMRAELCPNGWFATGDLVELTDNNTLIMRGRSKSVINVGGMKVFPEEIEAVLNEHPDIEKSRVTAGHHPTLGSYPSAEIIVAENKELPSSADLRSHCAARLAPYKLPVQFKPVDQIELTASGKVKRH</sequence>
<feature type="domain" description="AMP-dependent synthetase/ligase" evidence="2">
    <location>
        <begin position="10"/>
        <end position="341"/>
    </location>
</feature>
<dbReference type="GO" id="GO:0006631">
    <property type="term" value="P:fatty acid metabolic process"/>
    <property type="evidence" value="ECO:0007669"/>
    <property type="project" value="TreeGrafter"/>
</dbReference>
<dbReference type="Gene3D" id="3.30.300.30">
    <property type="match status" value="1"/>
</dbReference>
<feature type="domain" description="AMP-binding enzyme C-terminal" evidence="3">
    <location>
        <begin position="391"/>
        <end position="467"/>
    </location>
</feature>
<dbReference type="CDD" id="cd04433">
    <property type="entry name" value="AFD_class_I"/>
    <property type="match status" value="1"/>
</dbReference>
<protein>
    <submittedName>
        <fullName evidence="4">AMP-binding protein</fullName>
    </submittedName>
</protein>
<dbReference type="Pfam" id="PF13193">
    <property type="entry name" value="AMP-binding_C"/>
    <property type="match status" value="1"/>
</dbReference>
<dbReference type="PANTHER" id="PTHR43201">
    <property type="entry name" value="ACYL-COA SYNTHETASE"/>
    <property type="match status" value="1"/>
</dbReference>
<dbReference type="Pfam" id="PF00501">
    <property type="entry name" value="AMP-binding"/>
    <property type="match status" value="1"/>
</dbReference>
<dbReference type="EMBL" id="AP026866">
    <property type="protein sequence ID" value="BDS07789.1"/>
    <property type="molecule type" value="Genomic_DNA"/>
</dbReference>
<evidence type="ECO:0000313" key="4">
    <source>
        <dbReference type="EMBL" id="BDS07789.1"/>
    </source>
</evidence>
<comment type="similarity">
    <text evidence="1">Belongs to the ATP-dependent AMP-binding enzyme family.</text>
</comment>
<dbReference type="AlphaFoldDB" id="A0AAT9FPG0"/>
<accession>A0AAT9FPG0</accession>
<dbReference type="SUPFAM" id="SSF56801">
    <property type="entry name" value="Acetyl-CoA synthetase-like"/>
    <property type="match status" value="1"/>
</dbReference>
<evidence type="ECO:0000259" key="2">
    <source>
        <dbReference type="Pfam" id="PF00501"/>
    </source>
</evidence>